<feature type="domain" description="GmrSD restriction endonucleases N-terminal" evidence="1">
    <location>
        <begin position="38"/>
        <end position="243"/>
    </location>
</feature>
<dbReference type="RefSeq" id="WP_051877599.1">
    <property type="nucleotide sequence ID" value="NZ_CP017479.1"/>
</dbReference>
<evidence type="ECO:0000313" key="2">
    <source>
        <dbReference type="EMBL" id="AOW10477.1"/>
    </source>
</evidence>
<proteinExistence type="predicted"/>
<dbReference type="AlphaFoldDB" id="A0AAC9I6F7"/>
<evidence type="ECO:0000259" key="1">
    <source>
        <dbReference type="Pfam" id="PF03235"/>
    </source>
</evidence>
<evidence type="ECO:0000313" key="3">
    <source>
        <dbReference type="Proteomes" id="UP000175968"/>
    </source>
</evidence>
<dbReference type="InterPro" id="IPR004919">
    <property type="entry name" value="GmrSD_N"/>
</dbReference>
<accession>A0AAC9I6F7</accession>
<keyword evidence="3" id="KW-1185">Reference proteome</keyword>
<protein>
    <recommendedName>
        <fullName evidence="1">GmrSD restriction endonucleases N-terminal domain-containing protein</fullName>
    </recommendedName>
</protein>
<dbReference type="KEGG" id="fgl:EM308_13745"/>
<gene>
    <name evidence="2" type="ORF">EM308_13745</name>
</gene>
<organism evidence="2 3">
    <name type="scientific">Flavobacterium gilvum</name>
    <dbReference type="NCBI Taxonomy" id="1492737"/>
    <lineage>
        <taxon>Bacteria</taxon>
        <taxon>Pseudomonadati</taxon>
        <taxon>Bacteroidota</taxon>
        <taxon>Flavobacteriia</taxon>
        <taxon>Flavobacteriales</taxon>
        <taxon>Flavobacteriaceae</taxon>
        <taxon>Flavobacterium</taxon>
    </lineage>
</organism>
<dbReference type="Proteomes" id="UP000175968">
    <property type="component" value="Chromosome"/>
</dbReference>
<name>A0AAC9I6F7_9FLAO</name>
<sequence length="743" mass="88123">MIGKITLKPLKKYWILKNLKLKHKTTMSEENKLYTFWSLLEEYEIIIPKIQRDYAQGRDDKKVEIIRNNILDDFEKILLGEKEQLNLDFVYGSNENDTIIPLDGQQRLTTLFLLHIYLVKISGNYDQKNKDIFKKFKYEIRSSTQKFINALIENEFATDIENQPWFFNSWKKDPTVKGMLVMLNAIHDKFKGEKELWIKLIGEQKITFYFLPLDKFKLTDELYVKMNSRGKPLSDFENFKSWLDEKLTQLNGFDNSDWSLKLDTTWTDLFWNNDNDDYSIDNEMMNFFRGIAMSNYVQKIEVSDENKNIFEKRIGELNDIDKVYLSNNEYGDILFNVGIQTDIFSDISKFLDTYSQKEETILGLLKEVNFWGDDNQNLFRKFIQNPTYSDRALFFGLFKYVLKHSDLTEDRTEAERFFRILRNLIENSEVNASTLKNILTSIAKMTEASDILTFMVNDNSLIGFNGNQVKEEQIKARLIDENFAWETKFKEAENHLLFRGNVGFLLNDQINDNQLENFKCLFERSKEIFAIDGISKKYKENSIFLRAFISQMDEWGQLWKITYDSEKETWSKILKNEYLRPLLTKIIKEDTQQYEKWIIEDSKITNINEVQKVVHENLYKSKLLNVAFKKCSLRWAYNRHILAPKGASAAHKVYILDSKRNKVLSQMINDKNNECSSEQKLGDIDIFWGWDIYFTYKKKEYIWNWRGEENEVRYGEASVTIENLSDLVSLKMKLDPPLELVHQ</sequence>
<reference evidence="2 3" key="1">
    <citation type="submission" date="2016-10" db="EMBL/GenBank/DDBJ databases">
        <title>Flavobacterium gilvum sp. nov., isolated from stream water.</title>
        <authorList>
            <person name="Shin S.-K."/>
            <person name="Cho Y.-J."/>
            <person name="Yi H."/>
        </authorList>
    </citation>
    <scope>NUCLEOTIDE SEQUENCE [LARGE SCALE GENOMIC DNA]</scope>
    <source>
        <strain evidence="2 3">EM1308</strain>
    </source>
</reference>
<dbReference type="EMBL" id="CP017479">
    <property type="protein sequence ID" value="AOW10477.1"/>
    <property type="molecule type" value="Genomic_DNA"/>
</dbReference>
<dbReference type="Pfam" id="PF03235">
    <property type="entry name" value="GmrSD_N"/>
    <property type="match status" value="1"/>
</dbReference>